<dbReference type="EC" id="3.4.19.12" evidence="4"/>
<dbReference type="PROSITE" id="PS00973">
    <property type="entry name" value="USP_2"/>
    <property type="match status" value="1"/>
</dbReference>
<evidence type="ECO:0000256" key="8">
    <source>
        <dbReference type="ARBA" id="ARBA00022801"/>
    </source>
</evidence>
<feature type="region of interest" description="Disordered" evidence="11">
    <location>
        <begin position="776"/>
        <end position="801"/>
    </location>
</feature>
<dbReference type="InterPro" id="IPR006615">
    <property type="entry name" value="Pept_C19_DUSP"/>
</dbReference>
<keyword evidence="5" id="KW-0645">Protease</keyword>
<evidence type="ECO:0000256" key="9">
    <source>
        <dbReference type="ARBA" id="ARBA00022807"/>
    </source>
</evidence>
<comment type="catalytic activity">
    <reaction evidence="1">
        <text>Thiol-dependent hydrolysis of ester, thioester, amide, peptide and isopeptide bonds formed by the C-terminal Gly of ubiquitin (a 76-residue protein attached to proteins as an intracellular targeting signal).</text>
        <dbReference type="EC" id="3.4.19.12"/>
    </reaction>
</comment>
<dbReference type="InterPro" id="IPR050164">
    <property type="entry name" value="Peptidase_C19"/>
</dbReference>
<dbReference type="InterPro" id="IPR028889">
    <property type="entry name" value="USP"/>
</dbReference>
<evidence type="ECO:0000313" key="13">
    <source>
        <dbReference type="Proteomes" id="UP000829291"/>
    </source>
</evidence>
<evidence type="ECO:0000313" key="14">
    <source>
        <dbReference type="RefSeq" id="XP_046599537.1"/>
    </source>
</evidence>
<dbReference type="SUPFAM" id="SSF54236">
    <property type="entry name" value="Ubiquitin-like"/>
    <property type="match status" value="1"/>
</dbReference>
<dbReference type="PANTHER" id="PTHR24006:SF722">
    <property type="entry name" value="UBIQUITIN CARBOXYL-TERMINAL HYDROLASE 48"/>
    <property type="match status" value="1"/>
</dbReference>
<dbReference type="Pfam" id="PF00443">
    <property type="entry name" value="UCH"/>
    <property type="match status" value="1"/>
</dbReference>
<evidence type="ECO:0000256" key="1">
    <source>
        <dbReference type="ARBA" id="ARBA00000707"/>
    </source>
</evidence>
<comment type="subcellular location">
    <subcellularLocation>
        <location evidence="2">Nucleus</location>
    </subcellularLocation>
</comment>
<evidence type="ECO:0000256" key="4">
    <source>
        <dbReference type="ARBA" id="ARBA00012759"/>
    </source>
</evidence>
<gene>
    <name evidence="14" type="primary">LOC107217449</name>
</gene>
<dbReference type="Gene3D" id="3.90.70.10">
    <property type="entry name" value="Cysteine proteinases"/>
    <property type="match status" value="1"/>
</dbReference>
<feature type="region of interest" description="Disordered" evidence="11">
    <location>
        <begin position="436"/>
        <end position="522"/>
    </location>
</feature>
<name>A0ABM3GGY9_NEOLC</name>
<keyword evidence="8" id="KW-0378">Hydrolase</keyword>
<dbReference type="InterPro" id="IPR035927">
    <property type="entry name" value="DUSP-like_sf"/>
</dbReference>
<feature type="compositionally biased region" description="Basic and acidic residues" evidence="11">
    <location>
        <begin position="501"/>
        <end position="522"/>
    </location>
</feature>
<sequence>MPPVKKIELDKMAWAWVENTPVDEMQSIHIKTAYRIGLKNCKTCKRNCTNNPQCLTGIGEEKYMKSQPAEIAPLESSLSELRDPTQYVGLKNLGATCYVNSLIQVWFHNEDMRYDSRLTVKSNEENFPKMRVIYKWKITEDPEESENLLTAKKNGQPYHPITAVGQLQYIFAMLQFGNKKSLDPTNLAIALSLDTRTQQDAQEFSKLLLCHIERKLQQNTVLTDTLQRLSQGKYSYVNCCTTCRTEYSTPTTFYELDLQLAATLKEALETYLMEEELTGANKYLCATCNDKKDARRFIRLDVLPETLNIQLLRFVFHRDSGQKRKLSSYIQFPEDLDMSEYLKSSPQTHFYNLVAVLSHKGASAHSGHYIANICNSNGEWYQFSDDKVEKMHNKRIEDGLNDAPKNVKRSRVPKGFLSSNTAYMLVYKRVNDTTKLNVSKKGRPKKVGSETSSLQETENFNHTNQLETPNDERKADSDSDMPNSEVIKSESISAEFSTESLTEKPQEPNANKEDEHSNETADCVKDRGTDILKKSDVNQLTTNNTNSTQILKNSKIDYKTLNGAAHRAMSCGQRDFYEEMEFERWEVSDTVRELVKQENVKHELSLLAIQQEKQKDIEDQNDKRQLVIDFFNIILKNDGSGDFQWIPSDWLSKWLNSSASTSNGIMPIDNSVLLCPHHRLDPLRVNRAKYVPAIAADMLYAKYRGGPRLDDNSLCEVCVKHRCKMLRFKMALEKDQKEVTELMRNFKEQTESSYIVGADSLRSWRRLAMEKFTEVMENEKETSDNNENQGDRAGSPKENEESEVILSFNEDLLCEHNSLKTPDASRKLVPIEVWTILQKYFPNAQQYPITTSPCTTCVERMENAQKAKEDDKIKAKNQKDELPDFYYAKNRNEILKCEDPEKIYYAVEKGFVDSWRSFIRYAEIYARTPPPGIQNSVLLCEPHKGLLYHPSGVNEQFSIVNTEEWVKLTQHYQVDHAITLRRNSERQIISVPEPCAVCMLARVEQERLESLKYERATIYVKCVDDSEDGKTEDDTEISAKRPKIQCQRPSRTRRKIKGSHELKVSSEVTLKELKIMMMQICGAGPYDQHLMLGEHELTEHDQSLASLGIYPGALLTLKTDTPIDSEVDVEAAVINHQQPSPEKGFKGTELIPS</sequence>
<dbReference type="PROSITE" id="PS00972">
    <property type="entry name" value="USP_1"/>
    <property type="match status" value="1"/>
</dbReference>
<evidence type="ECO:0000259" key="12">
    <source>
        <dbReference type="PROSITE" id="PS50235"/>
    </source>
</evidence>
<dbReference type="PROSITE" id="PS50235">
    <property type="entry name" value="USP_3"/>
    <property type="match status" value="1"/>
</dbReference>
<dbReference type="Gene3D" id="3.30.2230.10">
    <property type="entry name" value="DUSP-like"/>
    <property type="match status" value="1"/>
</dbReference>
<proteinExistence type="inferred from homology"/>
<accession>A0ABM3GGY9</accession>
<dbReference type="CDD" id="cd01795">
    <property type="entry name" value="Ubl_USP48"/>
    <property type="match status" value="1"/>
</dbReference>
<dbReference type="InterPro" id="IPR018200">
    <property type="entry name" value="USP_CS"/>
</dbReference>
<dbReference type="GeneID" id="107217449"/>
<dbReference type="InterPro" id="IPR001394">
    <property type="entry name" value="Peptidase_C19_UCH"/>
</dbReference>
<evidence type="ECO:0000256" key="7">
    <source>
        <dbReference type="ARBA" id="ARBA00022786"/>
    </source>
</evidence>
<dbReference type="CDD" id="cd02668">
    <property type="entry name" value="Peptidase_C19L"/>
    <property type="match status" value="1"/>
</dbReference>
<evidence type="ECO:0000256" key="6">
    <source>
        <dbReference type="ARBA" id="ARBA00022737"/>
    </source>
</evidence>
<comment type="similarity">
    <text evidence="3">Belongs to the peptidase C19 family.</text>
</comment>
<dbReference type="Proteomes" id="UP000829291">
    <property type="component" value="Chromosome 6"/>
</dbReference>
<evidence type="ECO:0000256" key="5">
    <source>
        <dbReference type="ARBA" id="ARBA00022670"/>
    </source>
</evidence>
<keyword evidence="13" id="KW-1185">Reference proteome</keyword>
<dbReference type="SUPFAM" id="SSF54001">
    <property type="entry name" value="Cysteine proteinases"/>
    <property type="match status" value="1"/>
</dbReference>
<keyword evidence="9" id="KW-0788">Thiol protease</keyword>
<dbReference type="InterPro" id="IPR033841">
    <property type="entry name" value="Pep_USP48"/>
</dbReference>
<dbReference type="InterPro" id="IPR029071">
    <property type="entry name" value="Ubiquitin-like_domsf"/>
</dbReference>
<evidence type="ECO:0000256" key="2">
    <source>
        <dbReference type="ARBA" id="ARBA00004123"/>
    </source>
</evidence>
<feature type="compositionally biased region" description="Polar residues" evidence="11">
    <location>
        <begin position="449"/>
        <end position="468"/>
    </location>
</feature>
<organism evidence="13 14">
    <name type="scientific">Neodiprion lecontei</name>
    <name type="common">Redheaded pine sawfly</name>
    <dbReference type="NCBI Taxonomy" id="441921"/>
    <lineage>
        <taxon>Eukaryota</taxon>
        <taxon>Metazoa</taxon>
        <taxon>Ecdysozoa</taxon>
        <taxon>Arthropoda</taxon>
        <taxon>Hexapoda</taxon>
        <taxon>Insecta</taxon>
        <taxon>Pterygota</taxon>
        <taxon>Neoptera</taxon>
        <taxon>Endopterygota</taxon>
        <taxon>Hymenoptera</taxon>
        <taxon>Tenthredinoidea</taxon>
        <taxon>Diprionidae</taxon>
        <taxon>Diprioninae</taxon>
        <taxon>Neodiprion</taxon>
    </lineage>
</organism>
<reference evidence="14" key="1">
    <citation type="submission" date="2025-08" db="UniProtKB">
        <authorList>
            <consortium name="RefSeq"/>
        </authorList>
    </citation>
    <scope>IDENTIFICATION</scope>
    <source>
        <tissue evidence="14">Thorax and Abdomen</tissue>
    </source>
</reference>
<evidence type="ECO:0000256" key="3">
    <source>
        <dbReference type="ARBA" id="ARBA00009085"/>
    </source>
</evidence>
<keyword evidence="7" id="KW-0833">Ubl conjugation pathway</keyword>
<keyword evidence="6" id="KW-0677">Repeat</keyword>
<evidence type="ECO:0000256" key="10">
    <source>
        <dbReference type="ARBA" id="ARBA00023242"/>
    </source>
</evidence>
<dbReference type="InterPro" id="IPR038765">
    <property type="entry name" value="Papain-like_cys_pep_sf"/>
</dbReference>
<feature type="compositionally biased region" description="Polar residues" evidence="11">
    <location>
        <begin position="490"/>
        <end position="500"/>
    </location>
</feature>
<keyword evidence="10" id="KW-0539">Nucleus</keyword>
<dbReference type="InterPro" id="IPR044743">
    <property type="entry name" value="Ubl_USP48"/>
</dbReference>
<protein>
    <recommendedName>
        <fullName evidence="4">ubiquitinyl hydrolase 1</fullName>
        <ecNumber evidence="4">3.4.19.12</ecNumber>
    </recommendedName>
</protein>
<dbReference type="PANTHER" id="PTHR24006">
    <property type="entry name" value="UBIQUITIN CARBOXYL-TERMINAL HYDROLASE"/>
    <property type="match status" value="1"/>
</dbReference>
<dbReference type="Pfam" id="PF06337">
    <property type="entry name" value="DUSP"/>
    <property type="match status" value="1"/>
</dbReference>
<feature type="domain" description="USP" evidence="12">
    <location>
        <begin position="88"/>
        <end position="430"/>
    </location>
</feature>
<dbReference type="SUPFAM" id="SSF143791">
    <property type="entry name" value="DUSP-like"/>
    <property type="match status" value="2"/>
</dbReference>
<dbReference type="RefSeq" id="XP_046599537.1">
    <property type="nucleotide sequence ID" value="XM_046743581.1"/>
</dbReference>
<evidence type="ECO:0000256" key="11">
    <source>
        <dbReference type="SAM" id="MobiDB-lite"/>
    </source>
</evidence>